<organism evidence="2">
    <name type="scientific">Meiothermus ruber</name>
    <dbReference type="NCBI Taxonomy" id="277"/>
    <lineage>
        <taxon>Bacteria</taxon>
        <taxon>Thermotogati</taxon>
        <taxon>Deinococcota</taxon>
        <taxon>Deinococci</taxon>
        <taxon>Thermales</taxon>
        <taxon>Thermaceae</taxon>
        <taxon>Meiothermus</taxon>
    </lineage>
</organism>
<feature type="domain" description="Type 4 fimbrial biogenesis protein PilX N-terminal" evidence="1">
    <location>
        <begin position="5"/>
        <end position="54"/>
    </location>
</feature>
<dbReference type="EMBL" id="DSWI01000035">
    <property type="protein sequence ID" value="HFG21793.1"/>
    <property type="molecule type" value="Genomic_DNA"/>
</dbReference>
<evidence type="ECO:0000259" key="1">
    <source>
        <dbReference type="Pfam" id="PF14341"/>
    </source>
</evidence>
<reference evidence="2" key="1">
    <citation type="journal article" date="2020" name="mSystems">
        <title>Genome- and Community-Level Interaction Insights into Carbon Utilization and Element Cycling Functions of Hydrothermarchaeota in Hydrothermal Sediment.</title>
        <authorList>
            <person name="Zhou Z."/>
            <person name="Liu Y."/>
            <person name="Xu W."/>
            <person name="Pan J."/>
            <person name="Luo Z.H."/>
            <person name="Li M."/>
        </authorList>
    </citation>
    <scope>NUCLEOTIDE SEQUENCE [LARGE SCALE GENOMIC DNA]</scope>
    <source>
        <strain evidence="2">SpSt-524</strain>
    </source>
</reference>
<gene>
    <name evidence="2" type="ORF">ENS82_13970</name>
</gene>
<dbReference type="Pfam" id="PF14341">
    <property type="entry name" value="PilX_N"/>
    <property type="match status" value="1"/>
</dbReference>
<proteinExistence type="predicted"/>
<evidence type="ECO:0000313" key="2">
    <source>
        <dbReference type="EMBL" id="HFG21793.1"/>
    </source>
</evidence>
<accession>A0A7C3DVM7</accession>
<name>A0A7C3DVM7_MEIRU</name>
<dbReference type="RefSeq" id="WP_409655881.1">
    <property type="nucleotide sequence ID" value="NZ_JBKBUW010000018.1"/>
</dbReference>
<protein>
    <recommendedName>
        <fullName evidence="1">Type 4 fimbrial biogenesis protein PilX N-terminal domain-containing protein</fullName>
    </recommendedName>
</protein>
<dbReference type="InterPro" id="IPR025746">
    <property type="entry name" value="PilX_N_dom"/>
</dbReference>
<sequence>MRQPRGIALVVTLAILVAIALLAFATSVTTMISQWSARNERGATEAYYVAETGLQQWKTRLFQAYRWQLYQTIDRTAGSRTPTRSECGNVLAGGVDWNRNGTIESNETLPATRTGTVPMGTGTGTYTITVAQDPTRPRFMLVRSVGRYSGSQAIAQATFDLSNTGPWNYAIFSGRGAANKHLNGGATVRGGLYVQGDPGNPDKEVIGSTGDFAMLNEYNYSSDAVLSNRLNSDMRSLSNLCATLRVQYGRVEVSGSSSYGTPSNKLLGAYVGDAINDIYGNTSDVCANNRGICTDDRGAFDLPPALAPRFPEFNTTPCTSDPSRTWAACVRDEAAARGLRITSAAVLFPTGAIPTSPLSCVLSNLLSGGELRFGSTSVDCRYSLNGKTGGFRYIGGNPGTLEIYGTLHTSGINVKFSNAVNYRAFDFTDPTERNASIFVEGGSITLNGDLLPDAGSATFPNQVLGLLAQNNIEQLTNYAMGIFYAGSRFRTQRGQRTLGTVVSNEFCTTSAGGSQCNAGQKAEVTYIPTMGNIPVAARIPEDTIIASFKVMSYERR</sequence>
<dbReference type="AlphaFoldDB" id="A0A7C3DVM7"/>
<comment type="caution">
    <text evidence="2">The sequence shown here is derived from an EMBL/GenBank/DDBJ whole genome shotgun (WGS) entry which is preliminary data.</text>
</comment>